<dbReference type="RefSeq" id="WP_138452799.1">
    <property type="nucleotide sequence ID" value="NZ_VBUT01000014.1"/>
</dbReference>
<dbReference type="Proteomes" id="UP000306378">
    <property type="component" value="Unassembled WGS sequence"/>
</dbReference>
<evidence type="ECO:0000313" key="2">
    <source>
        <dbReference type="Proteomes" id="UP000306378"/>
    </source>
</evidence>
<name>A0A5R8NEE4_9NOCA</name>
<comment type="caution">
    <text evidence="1">The sequence shown here is derived from an EMBL/GenBank/DDBJ whole genome shotgun (WGS) entry which is preliminary data.</text>
</comment>
<proteinExistence type="predicted"/>
<sequence>MPVLLSDCTYGFHVNPALNTEDVLRHLTDRLDPRTPAAPPAQYDDVALAGARWLAENKRAKLIEVAMTEPDPEIAGAAAAELRRMIATGQ</sequence>
<organism evidence="1 2">
    <name type="scientific">Nocardia cyriacigeorgica</name>
    <dbReference type="NCBI Taxonomy" id="135487"/>
    <lineage>
        <taxon>Bacteria</taxon>
        <taxon>Bacillati</taxon>
        <taxon>Actinomycetota</taxon>
        <taxon>Actinomycetes</taxon>
        <taxon>Mycobacteriales</taxon>
        <taxon>Nocardiaceae</taxon>
        <taxon>Nocardia</taxon>
    </lineage>
</organism>
<reference evidence="1 2" key="1">
    <citation type="submission" date="2019-05" db="EMBL/GenBank/DDBJ databases">
        <title>Genomes sequences of two Nocardia cyriacigeorgica environmental isolates, type strains Nocardia asteroides ATCC 19247 and Nocardia cyriacigeorgica DSM 44484.</title>
        <authorList>
            <person name="Vautrin F."/>
            <person name="Bergeron E."/>
            <person name="Dubost A."/>
            <person name="Abrouk D."/>
            <person name="Rodriguez Nava V."/>
            <person name="Pujic P."/>
        </authorList>
    </citation>
    <scope>NUCLEOTIDE SEQUENCE [LARGE SCALE GENOMIC DNA]</scope>
    <source>
        <strain evidence="1 2">EML 446</strain>
    </source>
</reference>
<gene>
    <name evidence="1" type="ORF">FEK34_28195</name>
</gene>
<dbReference type="EMBL" id="VBUT01000014">
    <property type="protein sequence ID" value="TLF72907.1"/>
    <property type="molecule type" value="Genomic_DNA"/>
</dbReference>
<dbReference type="AlphaFoldDB" id="A0A5R8NEE4"/>
<evidence type="ECO:0000313" key="1">
    <source>
        <dbReference type="EMBL" id="TLF72907.1"/>
    </source>
</evidence>
<protein>
    <submittedName>
        <fullName evidence="1">Uncharacterized protein</fullName>
    </submittedName>
</protein>
<accession>A0A5R8NEE4</accession>